<dbReference type="Gene3D" id="2.30.40.10">
    <property type="entry name" value="Urease, subunit C, domain 1"/>
    <property type="match status" value="1"/>
</dbReference>
<proteinExistence type="predicted"/>
<dbReference type="Pfam" id="PF07969">
    <property type="entry name" value="Amidohydro_3"/>
    <property type="match status" value="1"/>
</dbReference>
<reference evidence="2 3" key="1">
    <citation type="journal article" date="2024" name="Int. J. Mol. Sci.">
        <title>Exploration of Alicyclobacillus spp. Genome in Search of Antibiotic Resistance.</title>
        <authorList>
            <person name="Bucka-Kolendo J."/>
            <person name="Kiousi D.E."/>
            <person name="Dekowska A."/>
            <person name="Mikolajczuk-Szczyrba A."/>
            <person name="Karadedos D.M."/>
            <person name="Michael P."/>
            <person name="Galanis A."/>
            <person name="Sokolowska B."/>
        </authorList>
    </citation>
    <scope>NUCLEOTIDE SEQUENCE [LARGE SCALE GENOMIC DNA]</scope>
    <source>
        <strain evidence="2 3">KKP 3000</strain>
    </source>
</reference>
<comment type="caution">
    <text evidence="2">The sequence shown here is derived from an EMBL/GenBank/DDBJ whole genome shotgun (WGS) entry which is preliminary data.</text>
</comment>
<accession>A0ABV5ABY2</accession>
<dbReference type="InterPro" id="IPR011059">
    <property type="entry name" value="Metal-dep_hydrolase_composite"/>
</dbReference>
<protein>
    <submittedName>
        <fullName evidence="2">Amidohydrolase</fullName>
        <ecNumber evidence="2">3.5.-.-</ecNumber>
    </submittedName>
</protein>
<evidence type="ECO:0000313" key="2">
    <source>
        <dbReference type="EMBL" id="MFB5189734.1"/>
    </source>
</evidence>
<dbReference type="InterPro" id="IPR013108">
    <property type="entry name" value="Amidohydro_3"/>
</dbReference>
<dbReference type="Proteomes" id="UP001579974">
    <property type="component" value="Unassembled WGS sequence"/>
</dbReference>
<name>A0ABV5ABY2_9BACL</name>
<dbReference type="Gene3D" id="3.20.20.140">
    <property type="entry name" value="Metal-dependent hydrolases"/>
    <property type="match status" value="1"/>
</dbReference>
<dbReference type="EMBL" id="JBDXSU010000003">
    <property type="protein sequence ID" value="MFB5189734.1"/>
    <property type="molecule type" value="Genomic_DNA"/>
</dbReference>
<dbReference type="Gene3D" id="3.10.310.70">
    <property type="match status" value="1"/>
</dbReference>
<gene>
    <name evidence="2" type="ORF">KKP3000_003011</name>
</gene>
<keyword evidence="2" id="KW-0378">Hydrolase</keyword>
<dbReference type="InterPro" id="IPR032466">
    <property type="entry name" value="Metal_Hydrolase"/>
</dbReference>
<dbReference type="SUPFAM" id="SSF51338">
    <property type="entry name" value="Composite domain of metallo-dependent hydrolases"/>
    <property type="match status" value="1"/>
</dbReference>
<dbReference type="CDD" id="cd01300">
    <property type="entry name" value="YtcJ_like"/>
    <property type="match status" value="1"/>
</dbReference>
<dbReference type="GO" id="GO:0016787">
    <property type="term" value="F:hydrolase activity"/>
    <property type="evidence" value="ECO:0007669"/>
    <property type="project" value="UniProtKB-KW"/>
</dbReference>
<dbReference type="PANTHER" id="PTHR22642">
    <property type="entry name" value="IMIDAZOLONEPROPIONASE"/>
    <property type="match status" value="1"/>
</dbReference>
<evidence type="ECO:0000259" key="1">
    <source>
        <dbReference type="Pfam" id="PF07969"/>
    </source>
</evidence>
<dbReference type="InterPro" id="IPR033932">
    <property type="entry name" value="YtcJ-like"/>
</dbReference>
<keyword evidence="3" id="KW-1185">Reference proteome</keyword>
<dbReference type="EC" id="3.5.-.-" evidence="2"/>
<evidence type="ECO:0000313" key="3">
    <source>
        <dbReference type="Proteomes" id="UP001579974"/>
    </source>
</evidence>
<dbReference type="PANTHER" id="PTHR22642:SF2">
    <property type="entry name" value="PROTEIN LONG AFTER FAR-RED 3"/>
    <property type="match status" value="1"/>
</dbReference>
<feature type="domain" description="Amidohydrolase 3" evidence="1">
    <location>
        <begin position="48"/>
        <end position="534"/>
    </location>
</feature>
<organism evidence="2 3">
    <name type="scientific">Alicyclobacillus fastidiosus</name>
    <dbReference type="NCBI Taxonomy" id="392011"/>
    <lineage>
        <taxon>Bacteria</taxon>
        <taxon>Bacillati</taxon>
        <taxon>Bacillota</taxon>
        <taxon>Bacilli</taxon>
        <taxon>Bacillales</taxon>
        <taxon>Alicyclobacillaceae</taxon>
        <taxon>Alicyclobacillus</taxon>
    </lineage>
</organism>
<dbReference type="RefSeq" id="WP_275475220.1">
    <property type="nucleotide sequence ID" value="NZ_CP162940.1"/>
</dbReference>
<sequence>MWMLVNANGYTLAPDGANFSALVIDGGNIVAVGATDDIRLQYGAQVDRVYDAQGATVLPGFVDSHLHLAWLGMQMNMLDLAAATSADEVLAHVRQQASMLPAGAWLLGANWDENRFVNRRMPSLEELDRAAGGRPVMLRRVCGHVVFGNRCAYQQAGLGLRPANPSDGHFGRTPSGDIDGFAYEGAATLLERGVPAMSGSELERAIARAIDSALESGITGVHSEDVRHVGSLYQTMDIYRRLQAEGKRVRVHQLVGFEALEEYREWLVEQENKRPTVDELDWLEAGAVKLFADGSLGGRTAFLQQPYHDTPTTCGTAIYTQAELNQRVADVRKFGLPVAIHAIGDGALDMVLDAMASVKAVAQRDRIIHAEVVSASLLERMTALSDRIIVDVQPRFAATDLPWVESRLGLQRMRYVCAWKSMLDAGLYLCGGSDAPVEPIQPLLGIHAAITRQLPGTSGGGLFRNEALTPYAAVKLFTHGPSYAIHREHRKGMVRSGWMADLTILDTDILHPQHLDDIPRARVLQTVVGGEIAYDRLR</sequence>
<dbReference type="SUPFAM" id="SSF51556">
    <property type="entry name" value="Metallo-dependent hydrolases"/>
    <property type="match status" value="1"/>
</dbReference>